<dbReference type="InterPro" id="IPR015797">
    <property type="entry name" value="NUDIX_hydrolase-like_dom_sf"/>
</dbReference>
<comment type="cofactor">
    <cofactor evidence="1">
        <name>Mg(2+)</name>
        <dbReference type="ChEBI" id="CHEBI:18420"/>
    </cofactor>
</comment>
<evidence type="ECO:0000256" key="5">
    <source>
        <dbReference type="ARBA" id="ARBA00022723"/>
    </source>
</evidence>
<reference evidence="12 13" key="1">
    <citation type="submission" date="2019-03" db="EMBL/GenBank/DDBJ databases">
        <title>Genomic Encyclopedia of Type Strains, Phase IV (KMG-IV): sequencing the most valuable type-strain genomes for metagenomic binning, comparative biology and taxonomic classification.</title>
        <authorList>
            <person name="Goeker M."/>
        </authorList>
    </citation>
    <scope>NUCLEOTIDE SEQUENCE [LARGE SCALE GENOMIC DNA]</scope>
    <source>
        <strain evidence="12 13">DSM 18063</strain>
    </source>
</reference>
<dbReference type="PRINTS" id="PR00502">
    <property type="entry name" value="NUDIXFAMILY"/>
</dbReference>
<evidence type="ECO:0000256" key="6">
    <source>
        <dbReference type="ARBA" id="ARBA00022801"/>
    </source>
</evidence>
<keyword evidence="6 10" id="KW-0378">Hydrolase</keyword>
<evidence type="ECO:0000256" key="4">
    <source>
        <dbReference type="ARBA" id="ARBA00012381"/>
    </source>
</evidence>
<dbReference type="EC" id="3.6.1.22" evidence="4"/>
<proteinExistence type="inferred from homology"/>
<dbReference type="Pfam" id="PF00293">
    <property type="entry name" value="NUDIX"/>
    <property type="match status" value="1"/>
</dbReference>
<dbReference type="GO" id="GO:0005829">
    <property type="term" value="C:cytosol"/>
    <property type="evidence" value="ECO:0007669"/>
    <property type="project" value="TreeGrafter"/>
</dbReference>
<dbReference type="SUPFAM" id="SSF55811">
    <property type="entry name" value="Nudix"/>
    <property type="match status" value="1"/>
</dbReference>
<keyword evidence="5" id="KW-0479">Metal-binding</keyword>
<dbReference type="OrthoDB" id="9791656at2"/>
<dbReference type="InterPro" id="IPR015376">
    <property type="entry name" value="Znr_NADH_PPase"/>
</dbReference>
<comment type="cofactor">
    <cofactor evidence="2">
        <name>Zn(2+)</name>
        <dbReference type="ChEBI" id="CHEBI:29105"/>
    </cofactor>
</comment>
<evidence type="ECO:0000256" key="7">
    <source>
        <dbReference type="ARBA" id="ARBA00022842"/>
    </source>
</evidence>
<dbReference type="PROSITE" id="PS51462">
    <property type="entry name" value="NUDIX"/>
    <property type="match status" value="1"/>
</dbReference>
<name>A0A4R2Q6T5_9RHOB</name>
<organism evidence="12 13">
    <name type="scientific">Rhodovulum marinum</name>
    <dbReference type="NCBI Taxonomy" id="320662"/>
    <lineage>
        <taxon>Bacteria</taxon>
        <taxon>Pseudomonadati</taxon>
        <taxon>Pseudomonadota</taxon>
        <taxon>Alphaproteobacteria</taxon>
        <taxon>Rhodobacterales</taxon>
        <taxon>Paracoccaceae</taxon>
        <taxon>Rhodovulum</taxon>
    </lineage>
</organism>
<dbReference type="NCBIfam" id="NF001299">
    <property type="entry name" value="PRK00241.1"/>
    <property type="match status" value="1"/>
</dbReference>
<dbReference type="GO" id="GO:0035529">
    <property type="term" value="F:NADH pyrophosphatase activity"/>
    <property type="evidence" value="ECO:0007669"/>
    <property type="project" value="TreeGrafter"/>
</dbReference>
<dbReference type="InterPro" id="IPR049734">
    <property type="entry name" value="NudC-like_C"/>
</dbReference>
<evidence type="ECO:0000259" key="11">
    <source>
        <dbReference type="PROSITE" id="PS51462"/>
    </source>
</evidence>
<evidence type="ECO:0000313" key="12">
    <source>
        <dbReference type="EMBL" id="TCP44417.1"/>
    </source>
</evidence>
<dbReference type="GO" id="GO:0019677">
    <property type="term" value="P:NAD+ catabolic process"/>
    <property type="evidence" value="ECO:0007669"/>
    <property type="project" value="TreeGrafter"/>
</dbReference>
<dbReference type="InterPro" id="IPR020476">
    <property type="entry name" value="Nudix_hydrolase"/>
</dbReference>
<evidence type="ECO:0000256" key="2">
    <source>
        <dbReference type="ARBA" id="ARBA00001947"/>
    </source>
</evidence>
<dbReference type="Gene3D" id="3.90.79.10">
    <property type="entry name" value="Nucleoside Triphosphate Pyrophosphohydrolase"/>
    <property type="match status" value="1"/>
</dbReference>
<dbReference type="Gene3D" id="3.90.79.20">
    <property type="match status" value="1"/>
</dbReference>
<dbReference type="CDD" id="cd03429">
    <property type="entry name" value="NUDIX_NADH_pyrophosphatase_Nudt13"/>
    <property type="match status" value="1"/>
</dbReference>
<dbReference type="Pfam" id="PF09296">
    <property type="entry name" value="NUDIX-like"/>
    <property type="match status" value="1"/>
</dbReference>
<dbReference type="AlphaFoldDB" id="A0A4R2Q6T5"/>
<dbReference type="InterPro" id="IPR020084">
    <property type="entry name" value="NUDIX_hydrolase_CS"/>
</dbReference>
<dbReference type="InterPro" id="IPR015375">
    <property type="entry name" value="NADH_PPase-like_N"/>
</dbReference>
<evidence type="ECO:0000256" key="9">
    <source>
        <dbReference type="ARBA" id="ARBA00023679"/>
    </source>
</evidence>
<dbReference type="GO" id="GO:0046872">
    <property type="term" value="F:metal ion binding"/>
    <property type="evidence" value="ECO:0007669"/>
    <property type="project" value="UniProtKB-KW"/>
</dbReference>
<dbReference type="Proteomes" id="UP000294835">
    <property type="component" value="Unassembled WGS sequence"/>
</dbReference>
<sequence length="319" mass="34403">MRLAERVTFGGTGGLDRAAHLRGDASRLAGLAARDGTRILPVWRGKPLVCPEGLGWVAPGHAILAGRNENAVFLGFSDGAAHFAVDLSDWDPDALPDTLGAFADPSEQHHPALPNTHIFAELRREMTRLTPLEAELAATAKALLGWHATHRFCARCGNESDIAQAGWQRNCPACGRHHFPRTDPVVIMLITHGNSVLLGRSPGWPEGMFSLLAGFVEPGETIEAAVRREVAEEAGIAVGPVEYLASQPWPFPASLMIGCRGVATSCDITLDPTELEAARWTSRDDLLAAFAGERSDLLPGRRGAIAHFLLRLWLADRLD</sequence>
<dbReference type="PROSITE" id="PS00893">
    <property type="entry name" value="NUDIX_BOX"/>
    <property type="match status" value="1"/>
</dbReference>
<dbReference type="InterPro" id="IPR000086">
    <property type="entry name" value="NUDIX_hydrolase_dom"/>
</dbReference>
<evidence type="ECO:0000256" key="10">
    <source>
        <dbReference type="RuleBase" id="RU003476"/>
    </source>
</evidence>
<accession>A0A4R2Q6T5</accession>
<feature type="domain" description="Nudix hydrolase" evidence="11">
    <location>
        <begin position="180"/>
        <end position="303"/>
    </location>
</feature>
<keyword evidence="8" id="KW-0520">NAD</keyword>
<keyword evidence="13" id="KW-1185">Reference proteome</keyword>
<dbReference type="InterPro" id="IPR050241">
    <property type="entry name" value="NAD-cap_RNA_hydrolase_NudC"/>
</dbReference>
<dbReference type="PANTHER" id="PTHR42904">
    <property type="entry name" value="NUDIX HYDROLASE, NUDC SUBFAMILY"/>
    <property type="match status" value="1"/>
</dbReference>
<evidence type="ECO:0000256" key="8">
    <source>
        <dbReference type="ARBA" id="ARBA00023027"/>
    </source>
</evidence>
<dbReference type="PANTHER" id="PTHR42904:SF6">
    <property type="entry name" value="NAD-CAPPED RNA HYDROLASE NUDT12"/>
    <property type="match status" value="1"/>
</dbReference>
<evidence type="ECO:0000313" key="13">
    <source>
        <dbReference type="Proteomes" id="UP000294835"/>
    </source>
</evidence>
<gene>
    <name evidence="12" type="ORF">EV662_101511</name>
</gene>
<dbReference type="GO" id="GO:0006742">
    <property type="term" value="P:NADP+ catabolic process"/>
    <property type="evidence" value="ECO:0007669"/>
    <property type="project" value="TreeGrafter"/>
</dbReference>
<comment type="catalytic activity">
    <reaction evidence="9">
        <text>a 5'-end NAD(+)-phospho-ribonucleoside in mRNA + H2O = a 5'-end phospho-adenosine-phospho-ribonucleoside in mRNA + beta-nicotinamide D-ribonucleotide + 2 H(+)</text>
        <dbReference type="Rhea" id="RHEA:60876"/>
        <dbReference type="Rhea" id="RHEA-COMP:15698"/>
        <dbReference type="Rhea" id="RHEA-COMP:15719"/>
        <dbReference type="ChEBI" id="CHEBI:14649"/>
        <dbReference type="ChEBI" id="CHEBI:15377"/>
        <dbReference type="ChEBI" id="CHEBI:15378"/>
        <dbReference type="ChEBI" id="CHEBI:144029"/>
        <dbReference type="ChEBI" id="CHEBI:144051"/>
    </reaction>
    <physiologicalReaction direction="left-to-right" evidence="9">
        <dbReference type="Rhea" id="RHEA:60877"/>
    </physiologicalReaction>
</comment>
<comment type="caution">
    <text evidence="12">The sequence shown here is derived from an EMBL/GenBank/DDBJ whole genome shotgun (WGS) entry which is preliminary data.</text>
</comment>
<keyword evidence="7" id="KW-0460">Magnesium</keyword>
<dbReference type="RefSeq" id="WP_132460544.1">
    <property type="nucleotide sequence ID" value="NZ_SLXP01000001.1"/>
</dbReference>
<protein>
    <recommendedName>
        <fullName evidence="4">NAD(+) diphosphatase</fullName>
        <ecNumber evidence="4">3.6.1.22</ecNumber>
    </recommendedName>
</protein>
<evidence type="ECO:0000256" key="1">
    <source>
        <dbReference type="ARBA" id="ARBA00001946"/>
    </source>
</evidence>
<dbReference type="EMBL" id="SLXP01000001">
    <property type="protein sequence ID" value="TCP44417.1"/>
    <property type="molecule type" value="Genomic_DNA"/>
</dbReference>
<evidence type="ECO:0000256" key="3">
    <source>
        <dbReference type="ARBA" id="ARBA00009595"/>
    </source>
</evidence>
<comment type="similarity">
    <text evidence="3">Belongs to the Nudix hydrolase family. NudC subfamily.</text>
</comment>
<dbReference type="Pfam" id="PF09297">
    <property type="entry name" value="Zn_ribbon_NUD"/>
    <property type="match status" value="1"/>
</dbReference>